<feature type="transmembrane region" description="Helical" evidence="6">
    <location>
        <begin position="282"/>
        <end position="301"/>
    </location>
</feature>
<dbReference type="eggNOG" id="KOG2569">
    <property type="taxonomic scope" value="Eukaryota"/>
</dbReference>
<evidence type="ECO:0000256" key="1">
    <source>
        <dbReference type="ARBA" id="ARBA00004141"/>
    </source>
</evidence>
<feature type="transmembrane region" description="Helical" evidence="6">
    <location>
        <begin position="175"/>
        <end position="193"/>
    </location>
</feature>
<keyword evidence="3" id="KW-0732">Signal</keyword>
<feature type="transmembrane region" description="Helical" evidence="6">
    <location>
        <begin position="209"/>
        <end position="228"/>
    </location>
</feature>
<accession>L1IH93</accession>
<evidence type="ECO:0000313" key="9">
    <source>
        <dbReference type="EnsemblProtists" id="EKX35631"/>
    </source>
</evidence>
<evidence type="ECO:0000313" key="10">
    <source>
        <dbReference type="Proteomes" id="UP000011087"/>
    </source>
</evidence>
<keyword evidence="4 6" id="KW-1133">Transmembrane helix</keyword>
<dbReference type="GO" id="GO:0005794">
    <property type="term" value="C:Golgi apparatus"/>
    <property type="evidence" value="ECO:0007669"/>
    <property type="project" value="TreeGrafter"/>
</dbReference>
<dbReference type="HOGENOM" id="CLU_020277_1_1_1"/>
<evidence type="ECO:0000313" key="8">
    <source>
        <dbReference type="EMBL" id="EKX35631.1"/>
    </source>
</evidence>
<name>L1IH93_GUITC</name>
<feature type="domain" description="GOST seven transmembrane" evidence="7">
    <location>
        <begin position="68"/>
        <end position="311"/>
    </location>
</feature>
<dbReference type="PANTHER" id="PTHR21229">
    <property type="entry name" value="LUNG SEVEN TRANSMEMBRANE RECEPTOR"/>
    <property type="match status" value="1"/>
</dbReference>
<reference evidence="8 10" key="1">
    <citation type="journal article" date="2012" name="Nature">
        <title>Algal genomes reveal evolutionary mosaicism and the fate of nucleomorphs.</title>
        <authorList>
            <consortium name="DOE Joint Genome Institute"/>
            <person name="Curtis B.A."/>
            <person name="Tanifuji G."/>
            <person name="Burki F."/>
            <person name="Gruber A."/>
            <person name="Irimia M."/>
            <person name="Maruyama S."/>
            <person name="Arias M.C."/>
            <person name="Ball S.G."/>
            <person name="Gile G.H."/>
            <person name="Hirakawa Y."/>
            <person name="Hopkins J.F."/>
            <person name="Kuo A."/>
            <person name="Rensing S.A."/>
            <person name="Schmutz J."/>
            <person name="Symeonidi A."/>
            <person name="Elias M."/>
            <person name="Eveleigh R.J."/>
            <person name="Herman E.K."/>
            <person name="Klute M.J."/>
            <person name="Nakayama T."/>
            <person name="Obornik M."/>
            <person name="Reyes-Prieto A."/>
            <person name="Armbrust E.V."/>
            <person name="Aves S.J."/>
            <person name="Beiko R.G."/>
            <person name="Coutinho P."/>
            <person name="Dacks J.B."/>
            <person name="Durnford D.G."/>
            <person name="Fast N.M."/>
            <person name="Green B.R."/>
            <person name="Grisdale C.J."/>
            <person name="Hempel F."/>
            <person name="Henrissat B."/>
            <person name="Hoppner M.P."/>
            <person name="Ishida K."/>
            <person name="Kim E."/>
            <person name="Koreny L."/>
            <person name="Kroth P.G."/>
            <person name="Liu Y."/>
            <person name="Malik S.B."/>
            <person name="Maier U.G."/>
            <person name="McRose D."/>
            <person name="Mock T."/>
            <person name="Neilson J.A."/>
            <person name="Onodera N.T."/>
            <person name="Poole A.M."/>
            <person name="Pritham E.J."/>
            <person name="Richards T.A."/>
            <person name="Rocap G."/>
            <person name="Roy S.W."/>
            <person name="Sarai C."/>
            <person name="Schaack S."/>
            <person name="Shirato S."/>
            <person name="Slamovits C.H."/>
            <person name="Spencer D.F."/>
            <person name="Suzuki S."/>
            <person name="Worden A.Z."/>
            <person name="Zauner S."/>
            <person name="Barry K."/>
            <person name="Bell C."/>
            <person name="Bharti A.K."/>
            <person name="Crow J.A."/>
            <person name="Grimwood J."/>
            <person name="Kramer R."/>
            <person name="Lindquist E."/>
            <person name="Lucas S."/>
            <person name="Salamov A."/>
            <person name="McFadden G.I."/>
            <person name="Lane C.E."/>
            <person name="Keeling P.J."/>
            <person name="Gray M.W."/>
            <person name="Grigoriev I.V."/>
            <person name="Archibald J.M."/>
        </authorList>
    </citation>
    <scope>NUCLEOTIDE SEQUENCE</scope>
    <source>
        <strain evidence="8 10">CCMP2712</strain>
    </source>
</reference>
<evidence type="ECO:0000256" key="6">
    <source>
        <dbReference type="SAM" id="Phobius"/>
    </source>
</evidence>
<dbReference type="Proteomes" id="UP000011087">
    <property type="component" value="Unassembled WGS sequence"/>
</dbReference>
<dbReference type="PANTHER" id="PTHR21229:SF2">
    <property type="entry name" value="RE59932P"/>
    <property type="match status" value="1"/>
</dbReference>
<feature type="transmembrane region" description="Helical" evidence="6">
    <location>
        <begin position="133"/>
        <end position="163"/>
    </location>
</feature>
<dbReference type="PaxDb" id="55529-EKX35631"/>
<dbReference type="GO" id="GO:0016020">
    <property type="term" value="C:membrane"/>
    <property type="evidence" value="ECO:0007669"/>
    <property type="project" value="UniProtKB-SubCell"/>
</dbReference>
<dbReference type="GeneID" id="17292344"/>
<dbReference type="InterPro" id="IPR053937">
    <property type="entry name" value="GOST_TM"/>
</dbReference>
<organism evidence="8">
    <name type="scientific">Guillardia theta (strain CCMP2712)</name>
    <name type="common">Cryptophyte</name>
    <dbReference type="NCBI Taxonomy" id="905079"/>
    <lineage>
        <taxon>Eukaryota</taxon>
        <taxon>Cryptophyceae</taxon>
        <taxon>Pyrenomonadales</taxon>
        <taxon>Geminigeraceae</taxon>
        <taxon>Guillardia</taxon>
    </lineage>
</organism>
<reference evidence="9" key="3">
    <citation type="submission" date="2016-03" db="UniProtKB">
        <authorList>
            <consortium name="EnsemblProtists"/>
        </authorList>
    </citation>
    <scope>IDENTIFICATION</scope>
</reference>
<dbReference type="AlphaFoldDB" id="L1IH93"/>
<dbReference type="Pfam" id="PF06814">
    <property type="entry name" value="GOST_TM"/>
    <property type="match status" value="1"/>
</dbReference>
<dbReference type="KEGG" id="gtt:GUITHDRAFT_79631"/>
<dbReference type="EMBL" id="JH993087">
    <property type="protein sequence ID" value="EKX35631.1"/>
    <property type="molecule type" value="Genomic_DNA"/>
</dbReference>
<dbReference type="OMA" id="HYIQRLF"/>
<proteinExistence type="predicted"/>
<protein>
    <recommendedName>
        <fullName evidence="7">GOST seven transmembrane domain-containing protein</fullName>
    </recommendedName>
</protein>
<sequence length="327" mass="36924">MLNTKKPNDVIIPIAGPNTTYTHQIAANGKGLYSILYSNCNYGSKASFQIHYVLMNKDGIFISEGEVPLPLVYAGASLLFLFAFVYWVYMLRTSSSPIHKIQYLMGLLCFFKAASVGFEAFRYQSLKSFGDGYAWATLFHILTFVKGTMLFAVILLIGTGWSIMKPFLADREKRIILIVLPMQVLVNVAMVVVDETPPGTAGWMTWRDILHFFDAVVCCCAILFPIVWSIKHLRDAAEADGKAKRILAKLKMFREFYVLVVCYIYFSRIIIYLVKATLPCELSWVASAISETASLIFYMLVGYKFRPDFDNPYLMVQAAVWTGNAKS</sequence>
<evidence type="ECO:0000256" key="5">
    <source>
        <dbReference type="ARBA" id="ARBA00023136"/>
    </source>
</evidence>
<feature type="transmembrane region" description="Helical" evidence="6">
    <location>
        <begin position="71"/>
        <end position="89"/>
    </location>
</feature>
<feature type="transmembrane region" description="Helical" evidence="6">
    <location>
        <begin position="256"/>
        <end position="276"/>
    </location>
</feature>
<evidence type="ECO:0000256" key="2">
    <source>
        <dbReference type="ARBA" id="ARBA00022692"/>
    </source>
</evidence>
<keyword evidence="10" id="KW-1185">Reference proteome</keyword>
<evidence type="ECO:0000256" key="4">
    <source>
        <dbReference type="ARBA" id="ARBA00022989"/>
    </source>
</evidence>
<dbReference type="OrthoDB" id="29657at2759"/>
<evidence type="ECO:0000259" key="7">
    <source>
        <dbReference type="Pfam" id="PF06814"/>
    </source>
</evidence>
<comment type="subcellular location">
    <subcellularLocation>
        <location evidence="1">Membrane</location>
        <topology evidence="1">Multi-pass membrane protein</topology>
    </subcellularLocation>
</comment>
<evidence type="ECO:0000256" key="3">
    <source>
        <dbReference type="ARBA" id="ARBA00022729"/>
    </source>
</evidence>
<feature type="transmembrane region" description="Helical" evidence="6">
    <location>
        <begin position="101"/>
        <end position="121"/>
    </location>
</feature>
<dbReference type="EnsemblProtists" id="EKX35631">
    <property type="protein sequence ID" value="EKX35631"/>
    <property type="gene ID" value="GUITHDRAFT_79631"/>
</dbReference>
<reference evidence="10" key="2">
    <citation type="submission" date="2012-11" db="EMBL/GenBank/DDBJ databases">
        <authorList>
            <person name="Kuo A."/>
            <person name="Curtis B.A."/>
            <person name="Tanifuji G."/>
            <person name="Burki F."/>
            <person name="Gruber A."/>
            <person name="Irimia M."/>
            <person name="Maruyama S."/>
            <person name="Arias M.C."/>
            <person name="Ball S.G."/>
            <person name="Gile G.H."/>
            <person name="Hirakawa Y."/>
            <person name="Hopkins J.F."/>
            <person name="Rensing S.A."/>
            <person name="Schmutz J."/>
            <person name="Symeonidi A."/>
            <person name="Elias M."/>
            <person name="Eveleigh R.J."/>
            <person name="Herman E.K."/>
            <person name="Klute M.J."/>
            <person name="Nakayama T."/>
            <person name="Obornik M."/>
            <person name="Reyes-Prieto A."/>
            <person name="Armbrust E.V."/>
            <person name="Aves S.J."/>
            <person name="Beiko R.G."/>
            <person name="Coutinho P."/>
            <person name="Dacks J.B."/>
            <person name="Durnford D.G."/>
            <person name="Fast N.M."/>
            <person name="Green B.R."/>
            <person name="Grisdale C."/>
            <person name="Hempe F."/>
            <person name="Henrissat B."/>
            <person name="Hoppner M.P."/>
            <person name="Ishida K.-I."/>
            <person name="Kim E."/>
            <person name="Koreny L."/>
            <person name="Kroth P.G."/>
            <person name="Liu Y."/>
            <person name="Malik S.-B."/>
            <person name="Maier U.G."/>
            <person name="McRose D."/>
            <person name="Mock T."/>
            <person name="Neilson J.A."/>
            <person name="Onodera N.T."/>
            <person name="Poole A.M."/>
            <person name="Pritham E.J."/>
            <person name="Richards T.A."/>
            <person name="Rocap G."/>
            <person name="Roy S.W."/>
            <person name="Sarai C."/>
            <person name="Schaack S."/>
            <person name="Shirato S."/>
            <person name="Slamovits C.H."/>
            <person name="Spencer D.F."/>
            <person name="Suzuki S."/>
            <person name="Worden A.Z."/>
            <person name="Zauner S."/>
            <person name="Barry K."/>
            <person name="Bell C."/>
            <person name="Bharti A.K."/>
            <person name="Crow J.A."/>
            <person name="Grimwood J."/>
            <person name="Kramer R."/>
            <person name="Lindquist E."/>
            <person name="Lucas S."/>
            <person name="Salamov A."/>
            <person name="McFadden G.I."/>
            <person name="Lane C.E."/>
            <person name="Keeling P.J."/>
            <person name="Gray M.W."/>
            <person name="Grigoriev I.V."/>
            <person name="Archibald J.M."/>
        </authorList>
    </citation>
    <scope>NUCLEOTIDE SEQUENCE</scope>
    <source>
        <strain evidence="10">CCMP2712</strain>
    </source>
</reference>
<dbReference type="RefSeq" id="XP_005822611.1">
    <property type="nucleotide sequence ID" value="XM_005822554.1"/>
</dbReference>
<keyword evidence="2 6" id="KW-0812">Transmembrane</keyword>
<gene>
    <name evidence="8" type="ORF">GUITHDRAFT_79631</name>
</gene>
<keyword evidence="5 6" id="KW-0472">Membrane</keyword>
<dbReference type="InterPro" id="IPR009637">
    <property type="entry name" value="GPR107/GPR108-like"/>
</dbReference>